<accession>A0A5N6SDP1</accession>
<keyword evidence="2" id="KW-0472">Membrane</keyword>
<keyword evidence="2" id="KW-1133">Transmembrane helix</keyword>
<evidence type="ECO:0000256" key="1">
    <source>
        <dbReference type="SAM" id="MobiDB-lite"/>
    </source>
</evidence>
<gene>
    <name evidence="3" type="ORF">BDV38DRAFT_264218</name>
</gene>
<feature type="region of interest" description="Disordered" evidence="1">
    <location>
        <begin position="1"/>
        <end position="25"/>
    </location>
</feature>
<reference evidence="3 4" key="1">
    <citation type="submission" date="2019-04" db="EMBL/GenBank/DDBJ databases">
        <title>Friends and foes A comparative genomics study of 23 Aspergillus species from section Flavi.</title>
        <authorList>
            <consortium name="DOE Joint Genome Institute"/>
            <person name="Kjaerbolling I."/>
            <person name="Vesth T."/>
            <person name="Frisvad J.C."/>
            <person name="Nybo J.L."/>
            <person name="Theobald S."/>
            <person name="Kildgaard S."/>
            <person name="Isbrandt T."/>
            <person name="Kuo A."/>
            <person name="Sato A."/>
            <person name="Lyhne E.K."/>
            <person name="Kogle M.E."/>
            <person name="Wiebenga A."/>
            <person name="Kun R.S."/>
            <person name="Lubbers R.J."/>
            <person name="Makela M.R."/>
            <person name="Barry K."/>
            <person name="Chovatia M."/>
            <person name="Clum A."/>
            <person name="Daum C."/>
            <person name="Haridas S."/>
            <person name="He G."/>
            <person name="LaButti K."/>
            <person name="Lipzen A."/>
            <person name="Mondo S."/>
            <person name="Riley R."/>
            <person name="Salamov A."/>
            <person name="Simmons B.A."/>
            <person name="Magnuson J.K."/>
            <person name="Henrissat B."/>
            <person name="Mortensen U.H."/>
            <person name="Larsen T.O."/>
            <person name="Devries R.P."/>
            <person name="Grigoriev I.V."/>
            <person name="Machida M."/>
            <person name="Baker S.E."/>
            <person name="Andersen M.R."/>
        </authorList>
    </citation>
    <scope>NUCLEOTIDE SEQUENCE [LARGE SCALE GENOMIC DNA]</scope>
    <source>
        <strain evidence="3 4">CBS 117625</strain>
    </source>
</reference>
<name>A0A5N6SDP1_ASPPS</name>
<feature type="transmembrane region" description="Helical" evidence="2">
    <location>
        <begin position="29"/>
        <end position="47"/>
    </location>
</feature>
<organism evidence="3 4">
    <name type="scientific">Aspergillus pseudotamarii</name>
    <dbReference type="NCBI Taxonomy" id="132259"/>
    <lineage>
        <taxon>Eukaryota</taxon>
        <taxon>Fungi</taxon>
        <taxon>Dikarya</taxon>
        <taxon>Ascomycota</taxon>
        <taxon>Pezizomycotina</taxon>
        <taxon>Eurotiomycetes</taxon>
        <taxon>Eurotiomycetidae</taxon>
        <taxon>Eurotiales</taxon>
        <taxon>Aspergillaceae</taxon>
        <taxon>Aspergillus</taxon>
        <taxon>Aspergillus subgen. Circumdati</taxon>
    </lineage>
</organism>
<dbReference type="GeneID" id="43640471"/>
<evidence type="ECO:0000313" key="3">
    <source>
        <dbReference type="EMBL" id="KAE8131523.1"/>
    </source>
</evidence>
<keyword evidence="2" id="KW-0812">Transmembrane</keyword>
<sequence length="86" mass="9931">MRPEVKRVDGCSVRKEPKRGPKVQSDGKSLIWLISFFLSYSVVLSSFSDNREMTLRILPTLQSNVRSLWYCINIHTSCTQQHSRTS</sequence>
<protein>
    <submittedName>
        <fullName evidence="3">Uncharacterized protein</fullName>
    </submittedName>
</protein>
<dbReference type="RefSeq" id="XP_031907586.1">
    <property type="nucleotide sequence ID" value="XM_032056261.1"/>
</dbReference>
<feature type="compositionally biased region" description="Basic and acidic residues" evidence="1">
    <location>
        <begin position="1"/>
        <end position="19"/>
    </location>
</feature>
<dbReference type="Proteomes" id="UP000325672">
    <property type="component" value="Unassembled WGS sequence"/>
</dbReference>
<evidence type="ECO:0000313" key="4">
    <source>
        <dbReference type="Proteomes" id="UP000325672"/>
    </source>
</evidence>
<keyword evidence="4" id="KW-1185">Reference proteome</keyword>
<dbReference type="AlphaFoldDB" id="A0A5N6SDP1"/>
<dbReference type="EMBL" id="ML743657">
    <property type="protein sequence ID" value="KAE8131523.1"/>
    <property type="molecule type" value="Genomic_DNA"/>
</dbReference>
<evidence type="ECO:0000256" key="2">
    <source>
        <dbReference type="SAM" id="Phobius"/>
    </source>
</evidence>
<proteinExistence type="predicted"/>